<dbReference type="Gene3D" id="3.20.20.105">
    <property type="entry name" value="Queuine tRNA-ribosyltransferase-like"/>
    <property type="match status" value="1"/>
</dbReference>
<sequence length="66" mass="7107">MNLSLHLAEEVLQGVAGGIDLFDSTYIYDLTLGGFALTFPLDVSDSLPFDTGSDPPTINLKATVYR</sequence>
<accession>A0ABC8R2G2</accession>
<protein>
    <submittedName>
        <fullName evidence="1">Uncharacterized protein</fullName>
    </submittedName>
</protein>
<dbReference type="InterPro" id="IPR036511">
    <property type="entry name" value="TGT-like_sf"/>
</dbReference>
<dbReference type="AlphaFoldDB" id="A0ABC8R2G2"/>
<evidence type="ECO:0000313" key="1">
    <source>
        <dbReference type="EMBL" id="CAK9139205.1"/>
    </source>
</evidence>
<gene>
    <name evidence="1" type="ORF">ILEXP_LOCUS6592</name>
</gene>
<dbReference type="SUPFAM" id="SSF51713">
    <property type="entry name" value="tRNA-guanine transglycosylase"/>
    <property type="match status" value="1"/>
</dbReference>
<evidence type="ECO:0000313" key="2">
    <source>
        <dbReference type="Proteomes" id="UP001642360"/>
    </source>
</evidence>
<organism evidence="1 2">
    <name type="scientific">Ilex paraguariensis</name>
    <name type="common">yerba mate</name>
    <dbReference type="NCBI Taxonomy" id="185542"/>
    <lineage>
        <taxon>Eukaryota</taxon>
        <taxon>Viridiplantae</taxon>
        <taxon>Streptophyta</taxon>
        <taxon>Embryophyta</taxon>
        <taxon>Tracheophyta</taxon>
        <taxon>Spermatophyta</taxon>
        <taxon>Magnoliopsida</taxon>
        <taxon>eudicotyledons</taxon>
        <taxon>Gunneridae</taxon>
        <taxon>Pentapetalae</taxon>
        <taxon>asterids</taxon>
        <taxon>campanulids</taxon>
        <taxon>Aquifoliales</taxon>
        <taxon>Aquifoliaceae</taxon>
        <taxon>Ilex</taxon>
    </lineage>
</organism>
<comment type="caution">
    <text evidence="1">The sequence shown here is derived from an EMBL/GenBank/DDBJ whole genome shotgun (WGS) entry which is preliminary data.</text>
</comment>
<proteinExistence type="predicted"/>
<name>A0ABC8R2G2_9AQUA</name>
<reference evidence="1 2" key="1">
    <citation type="submission" date="2024-02" db="EMBL/GenBank/DDBJ databases">
        <authorList>
            <person name="Vignale AGUSTIN F."/>
            <person name="Sosa J E."/>
            <person name="Modenutti C."/>
        </authorList>
    </citation>
    <scope>NUCLEOTIDE SEQUENCE [LARGE SCALE GENOMIC DNA]</scope>
</reference>
<dbReference type="InterPro" id="IPR050852">
    <property type="entry name" value="Queuine_tRNA-ribosyltrfase"/>
</dbReference>
<keyword evidence="2" id="KW-1185">Reference proteome</keyword>
<dbReference type="EMBL" id="CAUOFW020000947">
    <property type="protein sequence ID" value="CAK9139205.1"/>
    <property type="molecule type" value="Genomic_DNA"/>
</dbReference>
<dbReference type="PANTHER" id="PTHR46064:SF1">
    <property type="entry name" value="QUEUINE TRNA-RIBOSYLTRANSFERASE ACCESSORY SUBUNIT 2"/>
    <property type="match status" value="1"/>
</dbReference>
<dbReference type="PANTHER" id="PTHR46064">
    <property type="entry name" value="QUEUINE TRNA-RIBOSYLTRANSFERASE ACCESSORY SUBUNIT 2"/>
    <property type="match status" value="1"/>
</dbReference>
<dbReference type="Proteomes" id="UP001642360">
    <property type="component" value="Unassembled WGS sequence"/>
</dbReference>